<dbReference type="Pfam" id="PF06196">
    <property type="entry name" value="DUF997"/>
    <property type="match status" value="1"/>
</dbReference>
<sequence length="90" mass="10690">MKDNRFKIAHKEAKIGIILVLINFIWWFSFAYGFGSGDPLEYRYILGFPEWFFYSCVIGFLLMVLLVYIVVTFLFKEVPFEQDEDGRENS</sequence>
<dbReference type="PANTHER" id="PTHR39174">
    <property type="entry name" value="INNER MEMBRANE PROTEIN-RELATED"/>
    <property type="match status" value="1"/>
</dbReference>
<organism evidence="2 3">
    <name type="scientific">Metabacillus malikii</name>
    <dbReference type="NCBI Taxonomy" id="1504265"/>
    <lineage>
        <taxon>Bacteria</taxon>
        <taxon>Bacillati</taxon>
        <taxon>Bacillota</taxon>
        <taxon>Bacilli</taxon>
        <taxon>Bacillales</taxon>
        <taxon>Bacillaceae</taxon>
        <taxon>Metabacillus</taxon>
    </lineage>
</organism>
<name>A0ABT9ZAM5_9BACI</name>
<keyword evidence="3" id="KW-1185">Reference proteome</keyword>
<keyword evidence="1" id="KW-0472">Membrane</keyword>
<dbReference type="Proteomes" id="UP001234495">
    <property type="component" value="Unassembled WGS sequence"/>
</dbReference>
<evidence type="ECO:0000313" key="2">
    <source>
        <dbReference type="EMBL" id="MDQ0229303.1"/>
    </source>
</evidence>
<keyword evidence="1" id="KW-0812">Transmembrane</keyword>
<accession>A0ABT9ZAM5</accession>
<dbReference type="InterPro" id="IPR010398">
    <property type="entry name" value="DUF997"/>
</dbReference>
<gene>
    <name evidence="2" type="ORF">J2S19_000554</name>
</gene>
<feature type="transmembrane region" description="Helical" evidence="1">
    <location>
        <begin position="12"/>
        <end position="32"/>
    </location>
</feature>
<dbReference type="EMBL" id="JAUSUD010000002">
    <property type="protein sequence ID" value="MDQ0229303.1"/>
    <property type="molecule type" value="Genomic_DNA"/>
</dbReference>
<proteinExistence type="predicted"/>
<evidence type="ECO:0000313" key="3">
    <source>
        <dbReference type="Proteomes" id="UP001234495"/>
    </source>
</evidence>
<comment type="caution">
    <text evidence="2">The sequence shown here is derived from an EMBL/GenBank/DDBJ whole genome shotgun (WGS) entry which is preliminary data.</text>
</comment>
<feature type="transmembrane region" description="Helical" evidence="1">
    <location>
        <begin position="52"/>
        <end position="75"/>
    </location>
</feature>
<dbReference type="PANTHER" id="PTHR39174:SF1">
    <property type="entry name" value="INNER MEMBRANE PROTEIN"/>
    <property type="match status" value="1"/>
</dbReference>
<evidence type="ECO:0000256" key="1">
    <source>
        <dbReference type="SAM" id="Phobius"/>
    </source>
</evidence>
<protein>
    <submittedName>
        <fullName evidence="2">Membrane protein YhdT</fullName>
    </submittedName>
</protein>
<dbReference type="RefSeq" id="WP_307336795.1">
    <property type="nucleotide sequence ID" value="NZ_JAUSUD010000002.1"/>
</dbReference>
<keyword evidence="1" id="KW-1133">Transmembrane helix</keyword>
<reference evidence="2 3" key="1">
    <citation type="submission" date="2023-07" db="EMBL/GenBank/DDBJ databases">
        <title>Genomic Encyclopedia of Type Strains, Phase IV (KMG-IV): sequencing the most valuable type-strain genomes for metagenomic binning, comparative biology and taxonomic classification.</title>
        <authorList>
            <person name="Goeker M."/>
        </authorList>
    </citation>
    <scope>NUCLEOTIDE SEQUENCE [LARGE SCALE GENOMIC DNA]</scope>
    <source>
        <strain evidence="2 3">DSM 29005</strain>
    </source>
</reference>